<dbReference type="PANTHER" id="PTHR34980">
    <property type="entry name" value="INNER MEMBRANE PROTEIN-RELATED-RELATED"/>
    <property type="match status" value="1"/>
</dbReference>
<feature type="transmembrane region" description="Helical" evidence="1">
    <location>
        <begin position="26"/>
        <end position="47"/>
    </location>
</feature>
<proteinExistence type="predicted"/>
<feature type="transmembrane region" description="Helical" evidence="1">
    <location>
        <begin position="114"/>
        <end position="139"/>
    </location>
</feature>
<reference evidence="2 3" key="1">
    <citation type="journal article" date="2014" name="Int. J. Syst. Evol. Microbiol.">
        <title>Complete genome sequence of Corynebacterium casei LMG S-19264T (=DSM 44701T), isolated from a smear-ripened cheese.</title>
        <authorList>
            <consortium name="US DOE Joint Genome Institute (JGI-PGF)"/>
            <person name="Walter F."/>
            <person name="Albersmeier A."/>
            <person name="Kalinowski J."/>
            <person name="Ruckert C."/>
        </authorList>
    </citation>
    <scope>NUCLEOTIDE SEQUENCE [LARGE SCALE GENOMIC DNA]</scope>
    <source>
        <strain evidence="2 3">KCTC 23968</strain>
    </source>
</reference>
<keyword evidence="3" id="KW-1185">Reference proteome</keyword>
<gene>
    <name evidence="2" type="ORF">GCM10011309_21380</name>
</gene>
<dbReference type="InterPro" id="IPR008523">
    <property type="entry name" value="DUF805"/>
</dbReference>
<dbReference type="EMBL" id="BMYV01000002">
    <property type="protein sequence ID" value="GGX70949.1"/>
    <property type="molecule type" value="Genomic_DNA"/>
</dbReference>
<evidence type="ECO:0000256" key="1">
    <source>
        <dbReference type="SAM" id="Phobius"/>
    </source>
</evidence>
<sequence length="161" mass="17920">MLDFGTAVRSYYRNYTNADGRAQRSAYWWVLLFQLIIYGVLATVVYMSDGFSDWYQMIKNAAEGGTPDFGVQLGISGNLALTLGVFFAIGNFLPQIMLEIRRFHDLGQSGWLVLVFRILGVLPVVGNIAGLVNIIWFIFPGTVGGNRYGPDPLRKDPDVFG</sequence>
<keyword evidence="1" id="KW-0812">Transmembrane</keyword>
<dbReference type="PANTHER" id="PTHR34980:SF2">
    <property type="entry name" value="INNER MEMBRANE PROTEIN YHAH-RELATED"/>
    <property type="match status" value="1"/>
</dbReference>
<protein>
    <submittedName>
        <fullName evidence="2">DUF805 domain-containing protein</fullName>
    </submittedName>
</protein>
<comment type="caution">
    <text evidence="2">The sequence shown here is derived from an EMBL/GenBank/DDBJ whole genome shotgun (WGS) entry which is preliminary data.</text>
</comment>
<organism evidence="2 3">
    <name type="scientific">Litorimonas cladophorae</name>
    <dbReference type="NCBI Taxonomy" id="1220491"/>
    <lineage>
        <taxon>Bacteria</taxon>
        <taxon>Pseudomonadati</taxon>
        <taxon>Pseudomonadota</taxon>
        <taxon>Alphaproteobacteria</taxon>
        <taxon>Maricaulales</taxon>
        <taxon>Robiginitomaculaceae</taxon>
    </lineage>
</organism>
<evidence type="ECO:0000313" key="3">
    <source>
        <dbReference type="Proteomes" id="UP000600865"/>
    </source>
</evidence>
<keyword evidence="1" id="KW-0472">Membrane</keyword>
<feature type="transmembrane region" description="Helical" evidence="1">
    <location>
        <begin position="73"/>
        <end position="93"/>
    </location>
</feature>
<accession>A0A918KNW7</accession>
<dbReference type="Pfam" id="PF05656">
    <property type="entry name" value="DUF805"/>
    <property type="match status" value="1"/>
</dbReference>
<dbReference type="Proteomes" id="UP000600865">
    <property type="component" value="Unassembled WGS sequence"/>
</dbReference>
<dbReference type="GO" id="GO:0005886">
    <property type="term" value="C:plasma membrane"/>
    <property type="evidence" value="ECO:0007669"/>
    <property type="project" value="TreeGrafter"/>
</dbReference>
<dbReference type="AlphaFoldDB" id="A0A918KNW7"/>
<keyword evidence="1" id="KW-1133">Transmembrane helix</keyword>
<dbReference type="RefSeq" id="WP_189585523.1">
    <property type="nucleotide sequence ID" value="NZ_BMYV01000002.1"/>
</dbReference>
<name>A0A918KNW7_9PROT</name>
<evidence type="ECO:0000313" key="2">
    <source>
        <dbReference type="EMBL" id="GGX70949.1"/>
    </source>
</evidence>